<name>A0ABM5KJT6_DIAVI</name>
<protein>
    <recommendedName>
        <fullName evidence="2">MADF domain-containing protein</fullName>
    </recommendedName>
</protein>
<accession>A0ABM5KJT6</accession>
<dbReference type="GeneID" id="126887151"/>
<dbReference type="SMART" id="SM00595">
    <property type="entry name" value="MADF"/>
    <property type="match status" value="1"/>
</dbReference>
<feature type="region of interest" description="Disordered" evidence="1">
    <location>
        <begin position="108"/>
        <end position="138"/>
    </location>
</feature>
<evidence type="ECO:0000256" key="1">
    <source>
        <dbReference type="SAM" id="MobiDB-lite"/>
    </source>
</evidence>
<organism evidence="3 4">
    <name type="scientific">Diabrotica virgifera virgifera</name>
    <name type="common">western corn rootworm</name>
    <dbReference type="NCBI Taxonomy" id="50390"/>
    <lineage>
        <taxon>Eukaryota</taxon>
        <taxon>Metazoa</taxon>
        <taxon>Ecdysozoa</taxon>
        <taxon>Arthropoda</taxon>
        <taxon>Hexapoda</taxon>
        <taxon>Insecta</taxon>
        <taxon>Pterygota</taxon>
        <taxon>Neoptera</taxon>
        <taxon>Endopterygota</taxon>
        <taxon>Coleoptera</taxon>
        <taxon>Polyphaga</taxon>
        <taxon>Cucujiformia</taxon>
        <taxon>Chrysomeloidea</taxon>
        <taxon>Chrysomelidae</taxon>
        <taxon>Galerucinae</taxon>
        <taxon>Diabroticina</taxon>
        <taxon>Diabroticites</taxon>
        <taxon>Diabrotica</taxon>
    </lineage>
</organism>
<dbReference type="RefSeq" id="XP_050510470.1">
    <property type="nucleotide sequence ID" value="XM_050654513.1"/>
</dbReference>
<feature type="compositionally biased region" description="Polar residues" evidence="1">
    <location>
        <begin position="240"/>
        <end position="268"/>
    </location>
</feature>
<sequence>MNDERLIQLVRQYPVLYDASHSKYMDYAGKQSKWDIIAYEMKVLNATECKQRWNYIRDSYRRSLRRTLTKGGYPKKHVYKYAKELEFLKKHLSEKNPKKIYETEITEQIDEQNESESMNDETNCERDSDFSHDSQEANNSTNKQMFEHIDLPVEDDEVPGLYEIEEPNLSQDTVSLQLLKYLTKNKDFKSATTEKHPVDLFLTFISRTLKSLDAYHLNLAKSEIFATAQKYEMQMILNQSSGQSTANQPNSPDHGRNSSPHSSCSKPFTLTPVILSGSIDPHNSENS</sequence>
<proteinExistence type="predicted"/>
<dbReference type="PANTHER" id="PTHR12243">
    <property type="entry name" value="MADF DOMAIN TRANSCRIPTION FACTOR"/>
    <property type="match status" value="1"/>
</dbReference>
<evidence type="ECO:0000313" key="3">
    <source>
        <dbReference type="EnsemblMetazoa" id="XP_050510470.1"/>
    </source>
</evidence>
<dbReference type="Proteomes" id="UP001652700">
    <property type="component" value="Unplaced"/>
</dbReference>
<feature type="domain" description="MADF" evidence="2">
    <location>
        <begin position="5"/>
        <end position="93"/>
    </location>
</feature>
<dbReference type="Pfam" id="PF10545">
    <property type="entry name" value="MADF_DNA_bdg"/>
    <property type="match status" value="1"/>
</dbReference>
<dbReference type="InterPro" id="IPR039353">
    <property type="entry name" value="TF_Adf1"/>
</dbReference>
<dbReference type="PANTHER" id="PTHR12243:SF67">
    <property type="entry name" value="COREPRESSOR OF PANGOLIN, ISOFORM A-RELATED"/>
    <property type="match status" value="1"/>
</dbReference>
<dbReference type="EnsemblMetazoa" id="XM_050654513.1">
    <property type="protein sequence ID" value="XP_050510470.1"/>
    <property type="gene ID" value="LOC126887151"/>
</dbReference>
<feature type="compositionally biased region" description="Basic and acidic residues" evidence="1">
    <location>
        <begin position="123"/>
        <end position="135"/>
    </location>
</feature>
<evidence type="ECO:0000313" key="4">
    <source>
        <dbReference type="Proteomes" id="UP001652700"/>
    </source>
</evidence>
<dbReference type="PROSITE" id="PS51029">
    <property type="entry name" value="MADF"/>
    <property type="match status" value="1"/>
</dbReference>
<evidence type="ECO:0000259" key="2">
    <source>
        <dbReference type="PROSITE" id="PS51029"/>
    </source>
</evidence>
<reference evidence="3" key="1">
    <citation type="submission" date="2025-05" db="UniProtKB">
        <authorList>
            <consortium name="EnsemblMetazoa"/>
        </authorList>
    </citation>
    <scope>IDENTIFICATION</scope>
</reference>
<keyword evidence="4" id="KW-1185">Reference proteome</keyword>
<feature type="compositionally biased region" description="Acidic residues" evidence="1">
    <location>
        <begin position="108"/>
        <end position="119"/>
    </location>
</feature>
<dbReference type="InterPro" id="IPR006578">
    <property type="entry name" value="MADF-dom"/>
</dbReference>
<feature type="region of interest" description="Disordered" evidence="1">
    <location>
        <begin position="240"/>
        <end position="287"/>
    </location>
</feature>